<dbReference type="Proteomes" id="UP000694857">
    <property type="component" value="Chromosome 5"/>
</dbReference>
<accession>A0A8B8XNW7</accession>
<evidence type="ECO:0000313" key="2">
    <source>
        <dbReference type="Proteomes" id="UP000694857"/>
    </source>
</evidence>
<evidence type="ECO:0000256" key="1">
    <source>
        <dbReference type="SAM" id="MobiDB-lite"/>
    </source>
</evidence>
<dbReference type="GeneID" id="118895906"/>
<gene>
    <name evidence="3" type="primary">LOC118895906</name>
</gene>
<feature type="region of interest" description="Disordered" evidence="1">
    <location>
        <begin position="120"/>
        <end position="143"/>
    </location>
</feature>
<dbReference type="PANTHER" id="PTHR16035">
    <property type="entry name" value="PROTEIN FAM90A1"/>
    <property type="match status" value="1"/>
</dbReference>
<proteinExistence type="predicted"/>
<dbReference type="KEGG" id="bmus:118895906"/>
<protein>
    <submittedName>
        <fullName evidence="3">Uncharacterized protein</fullName>
    </submittedName>
</protein>
<feature type="region of interest" description="Disordered" evidence="1">
    <location>
        <begin position="58"/>
        <end position="86"/>
    </location>
</feature>
<organism evidence="2 3">
    <name type="scientific">Balaenoptera musculus</name>
    <name type="common">Blue whale</name>
    <dbReference type="NCBI Taxonomy" id="9771"/>
    <lineage>
        <taxon>Eukaryota</taxon>
        <taxon>Metazoa</taxon>
        <taxon>Chordata</taxon>
        <taxon>Craniata</taxon>
        <taxon>Vertebrata</taxon>
        <taxon>Euteleostomi</taxon>
        <taxon>Mammalia</taxon>
        <taxon>Eutheria</taxon>
        <taxon>Laurasiatheria</taxon>
        <taxon>Artiodactyla</taxon>
        <taxon>Whippomorpha</taxon>
        <taxon>Cetacea</taxon>
        <taxon>Mysticeti</taxon>
        <taxon>Balaenopteridae</taxon>
        <taxon>Balaenoptera</taxon>
    </lineage>
</organism>
<reference evidence="3" key="1">
    <citation type="submission" date="2025-08" db="UniProtKB">
        <authorList>
            <consortium name="RefSeq"/>
        </authorList>
    </citation>
    <scope>IDENTIFICATION</scope>
    <source>
        <tissue evidence="3">Epidermis and Blubber</tissue>
    </source>
</reference>
<keyword evidence="2" id="KW-1185">Reference proteome</keyword>
<name>A0A8B8XNW7_BALMU</name>
<dbReference type="RefSeq" id="XP_036709360.1">
    <property type="nucleotide sequence ID" value="XM_036853465.1"/>
</dbReference>
<dbReference type="InterPro" id="IPR039213">
    <property type="entry name" value="FAM90"/>
</dbReference>
<dbReference type="PANTHER" id="PTHR16035:SF16">
    <property type="entry name" value="PROTEIN FAM90A1-RELATED"/>
    <property type="match status" value="1"/>
</dbReference>
<evidence type="ECO:0000313" key="3">
    <source>
        <dbReference type="RefSeq" id="XP_036709360.1"/>
    </source>
</evidence>
<sequence>MCRPENVKRPFYPLRILRDLICGIIHSLYPLPSTTGLGFTQAHQMTIRTPAPMLSIDSQPLPNSPHLSPIQACTVPQPPPSTHVPDQPLRIVFMMRQGMRGGPQRNLGDTRVPVRVLQEDLLVSSSEGSDPPCPKARKTQPPG</sequence>
<dbReference type="AlphaFoldDB" id="A0A8B8XNW7"/>